<dbReference type="EMBL" id="CAKOFQ010007714">
    <property type="protein sequence ID" value="CAH2006899.1"/>
    <property type="molecule type" value="Genomic_DNA"/>
</dbReference>
<name>A0A9P0M5L7_ACAOB</name>
<accession>A0A9P0M5L7</accession>
<reference evidence="1" key="1">
    <citation type="submission" date="2022-03" db="EMBL/GenBank/DDBJ databases">
        <authorList>
            <person name="Sayadi A."/>
        </authorList>
    </citation>
    <scope>NUCLEOTIDE SEQUENCE</scope>
</reference>
<gene>
    <name evidence="1" type="ORF">ACAOBT_LOCUS29366</name>
</gene>
<evidence type="ECO:0000313" key="2">
    <source>
        <dbReference type="Proteomes" id="UP001152888"/>
    </source>
</evidence>
<sequence length="53" mass="6522">MVNIRTFLIMLSFIKNGIVNNRWRSKIYLQCQWRFHFASLYCCRYCLSDQIIN</sequence>
<protein>
    <submittedName>
        <fullName evidence="1">Uncharacterized protein</fullName>
    </submittedName>
</protein>
<proteinExistence type="predicted"/>
<comment type="caution">
    <text evidence="1">The sequence shown here is derived from an EMBL/GenBank/DDBJ whole genome shotgun (WGS) entry which is preliminary data.</text>
</comment>
<organism evidence="1 2">
    <name type="scientific">Acanthoscelides obtectus</name>
    <name type="common">Bean weevil</name>
    <name type="synonym">Bruchus obtectus</name>
    <dbReference type="NCBI Taxonomy" id="200917"/>
    <lineage>
        <taxon>Eukaryota</taxon>
        <taxon>Metazoa</taxon>
        <taxon>Ecdysozoa</taxon>
        <taxon>Arthropoda</taxon>
        <taxon>Hexapoda</taxon>
        <taxon>Insecta</taxon>
        <taxon>Pterygota</taxon>
        <taxon>Neoptera</taxon>
        <taxon>Endopterygota</taxon>
        <taxon>Coleoptera</taxon>
        <taxon>Polyphaga</taxon>
        <taxon>Cucujiformia</taxon>
        <taxon>Chrysomeloidea</taxon>
        <taxon>Chrysomelidae</taxon>
        <taxon>Bruchinae</taxon>
        <taxon>Bruchini</taxon>
        <taxon>Acanthoscelides</taxon>
    </lineage>
</organism>
<dbReference type="Proteomes" id="UP001152888">
    <property type="component" value="Unassembled WGS sequence"/>
</dbReference>
<keyword evidence="2" id="KW-1185">Reference proteome</keyword>
<dbReference type="AlphaFoldDB" id="A0A9P0M5L7"/>
<evidence type="ECO:0000313" key="1">
    <source>
        <dbReference type="EMBL" id="CAH2006899.1"/>
    </source>
</evidence>